<organism evidence="3 4">
    <name type="scientific">Pseudoalteromonas galatheae</name>
    <dbReference type="NCBI Taxonomy" id="579562"/>
    <lineage>
        <taxon>Bacteria</taxon>
        <taxon>Pseudomonadati</taxon>
        <taxon>Pseudomonadota</taxon>
        <taxon>Gammaproteobacteria</taxon>
        <taxon>Alteromonadales</taxon>
        <taxon>Pseudoalteromonadaceae</taxon>
        <taxon>Pseudoalteromonas</taxon>
    </lineage>
</organism>
<reference evidence="3" key="1">
    <citation type="submission" date="2019-10" db="EMBL/GenBank/DDBJ databases">
        <authorList>
            <person name="Paulsen S."/>
        </authorList>
    </citation>
    <scope>NUCLEOTIDE SEQUENCE</scope>
    <source>
        <strain evidence="3">S4498</strain>
    </source>
</reference>
<name>A0A8T6YTW5_9GAMM</name>
<proteinExistence type="predicted"/>
<dbReference type="EMBL" id="PNCO02000001">
    <property type="protein sequence ID" value="NKC20257.1"/>
    <property type="molecule type" value="Genomic_DNA"/>
</dbReference>
<evidence type="ECO:0000259" key="1">
    <source>
        <dbReference type="Pfam" id="PF08887"/>
    </source>
</evidence>
<protein>
    <submittedName>
        <fullName evidence="3">DUF1851 domain-containing protein</fullName>
    </submittedName>
</protein>
<dbReference type="InterPro" id="IPR014983">
    <property type="entry name" value="GAD-rel"/>
</dbReference>
<feature type="domain" description="GAD-related" evidence="1">
    <location>
        <begin position="17"/>
        <end position="113"/>
    </location>
</feature>
<dbReference type="RefSeq" id="WP_167815442.1">
    <property type="nucleotide sequence ID" value="NZ_PNCO02000001.1"/>
</dbReference>
<dbReference type="Pfam" id="PF08906">
    <property type="entry name" value="T6SS_Tdi1_C"/>
    <property type="match status" value="1"/>
</dbReference>
<accession>A0A8T6YTW5</accession>
<dbReference type="AlphaFoldDB" id="A0A8T6YTW5"/>
<comment type="caution">
    <text evidence="3">The sequence shown here is derived from an EMBL/GenBank/DDBJ whole genome shotgun (WGS) entry which is preliminary data.</text>
</comment>
<keyword evidence="4" id="KW-1185">Reference proteome</keyword>
<dbReference type="InterPro" id="IPR015002">
    <property type="entry name" value="T6SS_Tdi1_C"/>
</dbReference>
<evidence type="ECO:0000259" key="2">
    <source>
        <dbReference type="Pfam" id="PF08906"/>
    </source>
</evidence>
<evidence type="ECO:0000313" key="4">
    <source>
        <dbReference type="Proteomes" id="UP000307537"/>
    </source>
</evidence>
<feature type="domain" description="T6SS immunity protein Tdi1 C-terminal" evidence="2">
    <location>
        <begin position="136"/>
        <end position="208"/>
    </location>
</feature>
<gene>
    <name evidence="3" type="ORF">CWC29_015765</name>
</gene>
<dbReference type="Proteomes" id="UP000307537">
    <property type="component" value="Unassembled WGS sequence"/>
</dbReference>
<sequence>MNKFFDNFYHFGGFGPAIEAIQPTDEQTQYYQGTLPNNLLEYWKEYGFCGWGKGRLWMVNPKDYQDILTEWLRGTQFEKMQNDGVDSFYVIAIDAFGKMYIWGKKSGSSLSIISSYGMIFPTFENEEYIATGEERSLDLFFSVQTTTQIDLIDINEQPLFERTLERLGPLENGEIYGFAPALALGGEPKLENLQKVKATEHLAFLADLGEKRVMADIVALSNQLPHNQ</sequence>
<dbReference type="Pfam" id="PF08887">
    <property type="entry name" value="GAD-like"/>
    <property type="match status" value="1"/>
</dbReference>
<evidence type="ECO:0000313" key="3">
    <source>
        <dbReference type="EMBL" id="NKC20257.1"/>
    </source>
</evidence>